<dbReference type="PROSITE" id="PS51257">
    <property type="entry name" value="PROKAR_LIPOPROTEIN"/>
    <property type="match status" value="1"/>
</dbReference>
<protein>
    <submittedName>
        <fullName evidence="2">SusD/RagB family nutrient-binding outer membrane lipoprotein</fullName>
    </submittedName>
</protein>
<sequence>MRMINKLSGLMLAALLFATSCSEQDLLDLNINENAVEDIDMQYLFSLGTLRIGGEYENTRANMLYAATMIQHTASTAGYFSGDKYFYNAQYSGAYMERHFTDVIRLFSEVIRKTKDNPAEANVNAAATVLRVFDLHRMTDMYGDIPYTQAGYGLEGEQNWFPTYEPQRDVYYKMIDDLKAARDKFSASARPLGVQDFVYGGDITKWKKFANSLLMRLAMRISNVDPSKAQEVFTEAFNSGAFTSNDDIAFIHYAPGPQGVNRNGLNDGYWNTYKYSRDCKISQTFMNWMTENNDPRKMIVSGGIGNPENASTWITDPELQIGMPNGYNSTNIREVVPPGTLDGFTIVQQNFSMLNLKYMDWEDPYFLISYAEVELMKAEAAMKGWIAGNAEGFFNAGVAAAINAWTYFDPSFAVTSEEVAEYIAGRGFAAASAEDKLRLIGEEYWAATYLNDIESWANWRRTGYPVLTPTQDPNAEEGNFIPRRLRYWESEIGSNPENYQAAISRMGGDLFATKMWWDGGN</sequence>
<keyword evidence="1" id="KW-0732">Signal</keyword>
<evidence type="ECO:0000313" key="2">
    <source>
        <dbReference type="EMBL" id="GMQ29773.1"/>
    </source>
</evidence>
<comment type="caution">
    <text evidence="2">The sequence shown here is derived from an EMBL/GenBank/DDBJ whole genome shotgun (WGS) entry which is preliminary data.</text>
</comment>
<proteinExistence type="predicted"/>
<dbReference type="EMBL" id="BTPD01000007">
    <property type="protein sequence ID" value="GMQ29773.1"/>
    <property type="molecule type" value="Genomic_DNA"/>
</dbReference>
<accession>A0ABQ6PP66</accession>
<evidence type="ECO:0000256" key="1">
    <source>
        <dbReference type="SAM" id="SignalP"/>
    </source>
</evidence>
<feature type="signal peptide" evidence="1">
    <location>
        <begin position="1"/>
        <end position="23"/>
    </location>
</feature>
<dbReference type="InterPro" id="IPR011990">
    <property type="entry name" value="TPR-like_helical_dom_sf"/>
</dbReference>
<dbReference type="Gene3D" id="1.25.40.390">
    <property type="match status" value="1"/>
</dbReference>
<reference evidence="2 3" key="1">
    <citation type="submission" date="2023-08" db="EMBL/GenBank/DDBJ databases">
        <title>Draft genome sequence of Algoriphagus confluentis.</title>
        <authorList>
            <person name="Takatani N."/>
            <person name="Hosokawa M."/>
            <person name="Sawabe T."/>
        </authorList>
    </citation>
    <scope>NUCLEOTIDE SEQUENCE [LARGE SCALE GENOMIC DNA]</scope>
    <source>
        <strain evidence="2 3">NBRC 111222</strain>
    </source>
</reference>
<keyword evidence="2" id="KW-0449">Lipoprotein</keyword>
<dbReference type="RefSeq" id="WP_338224494.1">
    <property type="nucleotide sequence ID" value="NZ_BTPD01000007.1"/>
</dbReference>
<dbReference type="Proteomes" id="UP001338309">
    <property type="component" value="Unassembled WGS sequence"/>
</dbReference>
<dbReference type="SUPFAM" id="SSF48452">
    <property type="entry name" value="TPR-like"/>
    <property type="match status" value="1"/>
</dbReference>
<dbReference type="Pfam" id="PF12771">
    <property type="entry name" value="SusD-like_2"/>
    <property type="match status" value="1"/>
</dbReference>
<organism evidence="2 3">
    <name type="scientific">Algoriphagus confluentis</name>
    <dbReference type="NCBI Taxonomy" id="1697556"/>
    <lineage>
        <taxon>Bacteria</taxon>
        <taxon>Pseudomonadati</taxon>
        <taxon>Bacteroidota</taxon>
        <taxon>Cytophagia</taxon>
        <taxon>Cytophagales</taxon>
        <taxon>Cyclobacteriaceae</taxon>
        <taxon>Algoriphagus</taxon>
    </lineage>
</organism>
<name>A0ABQ6PP66_9BACT</name>
<keyword evidence="3" id="KW-1185">Reference proteome</keyword>
<feature type="chain" id="PRO_5045984851" evidence="1">
    <location>
        <begin position="24"/>
        <end position="521"/>
    </location>
</feature>
<dbReference type="InterPro" id="IPR041662">
    <property type="entry name" value="SusD-like_2"/>
</dbReference>
<gene>
    <name evidence="2" type="ORF">Aconfl_24160</name>
</gene>
<evidence type="ECO:0000313" key="3">
    <source>
        <dbReference type="Proteomes" id="UP001338309"/>
    </source>
</evidence>